<accession>A0A964E568</accession>
<evidence type="ECO:0000313" key="2">
    <source>
        <dbReference type="EMBL" id="MCB8881673.1"/>
    </source>
</evidence>
<dbReference type="AlphaFoldDB" id="A0A964E568"/>
<gene>
    <name evidence="2" type="ORF">ACELLULO517_15605</name>
</gene>
<keyword evidence="3" id="KW-1185">Reference proteome</keyword>
<evidence type="ECO:0000256" key="1">
    <source>
        <dbReference type="SAM" id="MobiDB-lite"/>
    </source>
</evidence>
<dbReference type="Proteomes" id="UP000721844">
    <property type="component" value="Unassembled WGS sequence"/>
</dbReference>
<organism evidence="2 3">
    <name type="scientific">Acidisoma cellulosilyticum</name>
    <dbReference type="NCBI Taxonomy" id="2802395"/>
    <lineage>
        <taxon>Bacteria</taxon>
        <taxon>Pseudomonadati</taxon>
        <taxon>Pseudomonadota</taxon>
        <taxon>Alphaproteobacteria</taxon>
        <taxon>Acetobacterales</taxon>
        <taxon>Acidocellaceae</taxon>
        <taxon>Acidisoma</taxon>
    </lineage>
</organism>
<comment type="caution">
    <text evidence="2">The sequence shown here is derived from an EMBL/GenBank/DDBJ whole genome shotgun (WGS) entry which is preliminary data.</text>
</comment>
<feature type="region of interest" description="Disordered" evidence="1">
    <location>
        <begin position="130"/>
        <end position="153"/>
    </location>
</feature>
<protein>
    <submittedName>
        <fullName evidence="2">Uncharacterized protein</fullName>
    </submittedName>
</protein>
<sequence length="153" mass="16641">MTTPGTRKRVRIAVANREGILAMLRTVQTGRGQNDLSFIDVMVVARNAEEGLADLKIAKRRRAGATAEFVRGGASAKAYRYPIKSTYATVKRDSVGWYLESVESVKMCPREGGVDSVALSVTQRAEVHARKTKAAAKVQARVTRKPSSPEAHA</sequence>
<proteinExistence type="predicted"/>
<dbReference type="EMBL" id="JAESVA010000005">
    <property type="protein sequence ID" value="MCB8881673.1"/>
    <property type="molecule type" value="Genomic_DNA"/>
</dbReference>
<evidence type="ECO:0000313" key="3">
    <source>
        <dbReference type="Proteomes" id="UP000721844"/>
    </source>
</evidence>
<reference evidence="2 3" key="1">
    <citation type="journal article" date="2021" name="Microorganisms">
        <title>Acidisoma silvae sp. nov. and Acidisomacellulosilytica sp. nov., Two Acidophilic Bacteria Isolated from Decaying Wood, Hydrolyzing Cellulose and Producing Poly-3-hydroxybutyrate.</title>
        <authorList>
            <person name="Mieszkin S."/>
            <person name="Pouder E."/>
            <person name="Uroz S."/>
            <person name="Simon-Colin C."/>
            <person name="Alain K."/>
        </authorList>
    </citation>
    <scope>NUCLEOTIDE SEQUENCE [LARGE SCALE GENOMIC DNA]</scope>
    <source>
        <strain evidence="2 3">HW T5.17</strain>
    </source>
</reference>
<dbReference type="RefSeq" id="WP_227308338.1">
    <property type="nucleotide sequence ID" value="NZ_JAESVA010000005.1"/>
</dbReference>
<name>A0A964E568_9PROT</name>